<dbReference type="PANTHER" id="PTHR11017:SF573">
    <property type="entry name" value="ADP-RIBOSYL CYCLASE_CYCLIC ADP-RIBOSE HYDROLASE"/>
    <property type="match status" value="1"/>
</dbReference>
<dbReference type="GO" id="GO:0006952">
    <property type="term" value="P:defense response"/>
    <property type="evidence" value="ECO:0007669"/>
    <property type="project" value="InterPro"/>
</dbReference>
<dbReference type="SUPFAM" id="SSF52540">
    <property type="entry name" value="P-loop containing nucleoside triphosphate hydrolases"/>
    <property type="match status" value="1"/>
</dbReference>
<organism evidence="1">
    <name type="scientific">Vitis vinifera</name>
    <name type="common">Grape</name>
    <dbReference type="NCBI Taxonomy" id="29760"/>
    <lineage>
        <taxon>Eukaryota</taxon>
        <taxon>Viridiplantae</taxon>
        <taxon>Streptophyta</taxon>
        <taxon>Embryophyta</taxon>
        <taxon>Tracheophyta</taxon>
        <taxon>Spermatophyta</taxon>
        <taxon>Magnoliopsida</taxon>
        <taxon>eudicotyledons</taxon>
        <taxon>Gunneridae</taxon>
        <taxon>Pentapetalae</taxon>
        <taxon>rosids</taxon>
        <taxon>Vitales</taxon>
        <taxon>Vitaceae</taxon>
        <taxon>Viteae</taxon>
        <taxon>Vitis</taxon>
    </lineage>
</organism>
<gene>
    <name evidence="1" type="ORF">VITISV_041229</name>
</gene>
<dbReference type="InterPro" id="IPR027417">
    <property type="entry name" value="P-loop_NTPase"/>
</dbReference>
<evidence type="ECO:0000313" key="1">
    <source>
        <dbReference type="EMBL" id="CAN69854.1"/>
    </source>
</evidence>
<dbReference type="Gene3D" id="3.40.50.300">
    <property type="entry name" value="P-loop containing nucleotide triphosphate hydrolases"/>
    <property type="match status" value="1"/>
</dbReference>
<sequence>MEIFVFIYENDDVIFGIVRVIKTHCFYCYVYWFTHLCALTGGRSEADYIEDMTHVILMRFSQKLSHVDKKLIRMDYHLQEMENYFPHMIDPLSNDVHMVGIYEFEGIGKITISKVLYQMMLAWLGSMDLKKLVGFAFKKVLVLDNVDHLNQLEALVGDHNWFGLGSRIIVTTRDKHLLEVIPQLGDDLQLVSRLGGDFAMWFAAAKMEFQLAKWHMCAWRWFRSCETPCEISQLRNGLWATKFSYSLTQLSSNGHNFFISTPICAPFEALDS</sequence>
<dbReference type="EMBL" id="AM451081">
    <property type="protein sequence ID" value="CAN69854.1"/>
    <property type="molecule type" value="Genomic_DNA"/>
</dbReference>
<evidence type="ECO:0008006" key="2">
    <source>
        <dbReference type="Google" id="ProtNLM"/>
    </source>
</evidence>
<name>A5B9A1_VITVI</name>
<dbReference type="PANTHER" id="PTHR11017">
    <property type="entry name" value="LEUCINE-RICH REPEAT-CONTAINING PROTEIN"/>
    <property type="match status" value="1"/>
</dbReference>
<protein>
    <recommendedName>
        <fullName evidence="2">NB-ARC domain-containing protein</fullName>
    </recommendedName>
</protein>
<proteinExistence type="predicted"/>
<reference evidence="1" key="1">
    <citation type="journal article" date="2007" name="PLoS ONE">
        <title>The first genome sequence of an elite grapevine cultivar (Pinot noir Vitis vinifera L.): coping with a highly heterozygous genome.</title>
        <authorList>
            <person name="Velasco R."/>
            <person name="Zharkikh A."/>
            <person name="Troggio M."/>
            <person name="Cartwright D.A."/>
            <person name="Cestaro A."/>
            <person name="Pruss D."/>
            <person name="Pindo M."/>
            <person name="FitzGerald L.M."/>
            <person name="Vezzulli S."/>
            <person name="Reid J."/>
            <person name="Malacarne G."/>
            <person name="Iliev D."/>
            <person name="Coppola G."/>
            <person name="Wardell B."/>
            <person name="Micheletti D."/>
            <person name="Macalma T."/>
            <person name="Facci M."/>
            <person name="Mitchell J.T."/>
            <person name="Perazzolli M."/>
            <person name="Eldredge G."/>
            <person name="Gatto P."/>
            <person name="Oyzerski R."/>
            <person name="Moretto M."/>
            <person name="Gutin N."/>
            <person name="Stefanini M."/>
            <person name="Chen Y."/>
            <person name="Segala C."/>
            <person name="Davenport C."/>
            <person name="Dematte L."/>
            <person name="Mraz A."/>
            <person name="Battilana J."/>
            <person name="Stormo K."/>
            <person name="Costa F."/>
            <person name="Tao Q."/>
            <person name="Si-Ammour A."/>
            <person name="Harkins T."/>
            <person name="Lackey A."/>
            <person name="Perbost C."/>
            <person name="Taillon B."/>
            <person name="Stella A."/>
            <person name="Solovyev V."/>
            <person name="Fawcett J.A."/>
            <person name="Sterck L."/>
            <person name="Vandepoele K."/>
            <person name="Grando S.M."/>
            <person name="Toppo S."/>
            <person name="Moser C."/>
            <person name="Lanchbury J."/>
            <person name="Bogden R."/>
            <person name="Skolnick M."/>
            <person name="Sgaramella V."/>
            <person name="Bhatnagar S.K."/>
            <person name="Fontana P."/>
            <person name="Gutin A."/>
            <person name="Van de Peer Y."/>
            <person name="Salamini F."/>
            <person name="Viola R."/>
        </authorList>
    </citation>
    <scope>NUCLEOTIDE SEQUENCE</scope>
</reference>
<dbReference type="AlphaFoldDB" id="A5B9A1"/>
<accession>A5B9A1</accession>
<dbReference type="InterPro" id="IPR044974">
    <property type="entry name" value="Disease_R_plants"/>
</dbReference>